<protein>
    <submittedName>
        <fullName evidence="1">Uncharacterized protein</fullName>
    </submittedName>
</protein>
<organism evidence="1">
    <name type="scientific">Vibrio coralliilyticus</name>
    <dbReference type="NCBI Taxonomy" id="190893"/>
    <lineage>
        <taxon>Bacteria</taxon>
        <taxon>Pseudomonadati</taxon>
        <taxon>Pseudomonadota</taxon>
        <taxon>Gammaproteobacteria</taxon>
        <taxon>Vibrionales</taxon>
        <taxon>Vibrionaceae</taxon>
        <taxon>Vibrio</taxon>
    </lineage>
</organism>
<gene>
    <name evidence="1" type="ORF">TW71_12160</name>
</gene>
<name>A0A837G6Q0_9VIBR</name>
<dbReference type="AlphaFoldDB" id="A0A837G6Q0"/>
<dbReference type="EMBL" id="JXXR01000012">
    <property type="protein sequence ID" value="KJY72911.1"/>
    <property type="molecule type" value="Genomic_DNA"/>
</dbReference>
<reference evidence="1" key="1">
    <citation type="journal article" date="2015" name="BMC Genomics">
        <title>Genome mining reveals unlocked bioactive potential of marine Gram-negative bacteria.</title>
        <authorList>
            <person name="Machado H."/>
            <person name="Sonnenschein E.C."/>
            <person name="Melchiorsen J."/>
            <person name="Gram L."/>
        </authorList>
    </citation>
    <scope>NUCLEOTIDE SEQUENCE</scope>
    <source>
        <strain evidence="1">S2052</strain>
    </source>
</reference>
<comment type="caution">
    <text evidence="1">The sequence shown here is derived from an EMBL/GenBank/DDBJ whole genome shotgun (WGS) entry which is preliminary data.</text>
</comment>
<sequence>MMKEVALITLHGMGKVKPDYYDELEKELKKELGSEWTKVSFQNVQYAPILQQPEDELWQAMMSEPSNDLDATRLRQFFLYGFGDAGSLEHSSHRRKDKYLAVQKEIFKTLEHAYLDIGENENRPVIIIAQSLGCQVISNYIWDAEYGLNIFENYVEDENKKLFMKLKTCENLITTGCNIPLFNAGLQERQCFPRPNPSFRWDNYYDPDDVLGWPLRQLGDSYNLVVRDHPINAGGLIASWNPFSHGQYWGDKDVIKPLASIIRSKLS</sequence>
<proteinExistence type="predicted"/>
<accession>A0A837G6Q0</accession>
<evidence type="ECO:0000313" key="1">
    <source>
        <dbReference type="EMBL" id="KJY72911.1"/>
    </source>
</evidence>